<keyword evidence="2" id="KW-0732">Signal</keyword>
<dbReference type="AlphaFoldDB" id="A0A1H3XBC2"/>
<dbReference type="PANTHER" id="PTHR11567:SF135">
    <property type="entry name" value="GLUCOSE-1-PHOSPHATASE"/>
    <property type="match status" value="1"/>
</dbReference>
<dbReference type="InterPro" id="IPR050645">
    <property type="entry name" value="Histidine_acid_phosphatase"/>
</dbReference>
<evidence type="ECO:0000256" key="2">
    <source>
        <dbReference type="SAM" id="SignalP"/>
    </source>
</evidence>
<dbReference type="SUPFAM" id="SSF53254">
    <property type="entry name" value="Phosphoglycerate mutase-like"/>
    <property type="match status" value="1"/>
</dbReference>
<dbReference type="GO" id="GO:0030288">
    <property type="term" value="C:outer membrane-bounded periplasmic space"/>
    <property type="evidence" value="ECO:0007669"/>
    <property type="project" value="TreeGrafter"/>
</dbReference>
<dbReference type="PROSITE" id="PS00778">
    <property type="entry name" value="HIS_ACID_PHOSPHAT_2"/>
    <property type="match status" value="1"/>
</dbReference>
<dbReference type="EMBL" id="FNRF01000001">
    <property type="protein sequence ID" value="SDZ96696.1"/>
    <property type="molecule type" value="Genomic_DNA"/>
</dbReference>
<feature type="signal peptide" evidence="2">
    <location>
        <begin position="1"/>
        <end position="23"/>
    </location>
</feature>
<dbReference type="PANTHER" id="PTHR11567">
    <property type="entry name" value="ACID PHOSPHATASE-RELATED"/>
    <property type="match status" value="1"/>
</dbReference>
<evidence type="ECO:0000313" key="4">
    <source>
        <dbReference type="Proteomes" id="UP000182257"/>
    </source>
</evidence>
<protein>
    <submittedName>
        <fullName evidence="3">Glucose-1-phosphatase</fullName>
    </submittedName>
</protein>
<comment type="similarity">
    <text evidence="1">Belongs to the histidine acid phosphatase family.</text>
</comment>
<dbReference type="InterPro" id="IPR029033">
    <property type="entry name" value="His_PPase_superfam"/>
</dbReference>
<dbReference type="CDD" id="cd07061">
    <property type="entry name" value="HP_HAP_like"/>
    <property type="match status" value="1"/>
</dbReference>
<organism evidence="3 4">
    <name type="scientific">Xylanibacter ruminicola</name>
    <name type="common">Prevotella ruminicola</name>
    <dbReference type="NCBI Taxonomy" id="839"/>
    <lineage>
        <taxon>Bacteria</taxon>
        <taxon>Pseudomonadati</taxon>
        <taxon>Bacteroidota</taxon>
        <taxon>Bacteroidia</taxon>
        <taxon>Bacteroidales</taxon>
        <taxon>Prevotellaceae</taxon>
        <taxon>Xylanibacter</taxon>
    </lineage>
</organism>
<sequence length="472" mass="53055">MDRMKKLLLIMLVAMTATISAQAQTKRSADFKVKYQLKEVVVMSRHNIRSPLVSGGATYMRVTPYEWFKWTSPGSQLSLRGGVLETEMGQFFRKWLVGEGLLPDNYRPDGDDVLFYANSRQRTFATAKYFSAGFLPFANVEIKHKYEEDKMDPLFTPQFTKMNDAYRQQVLAEINAMHNGPQTWMQSVQPTLTLVEEIIDMAHSPAAQNDTTHFWYDDTQFTLEKGDEPKMTGGFKLANSVADALVLQCYESESMSAFGHELTQEQWRAICGIKEVYDNLLFTTHSAAVNLAYPLVSRIREELHHDGRKFTFLCGHDSNLASIGAALRLVYPETEQALELHTPIGSKLVFEKWSNGTEEFVAINLVYQSVSQLQDRTLLSVEEPPMILPVTIEGLTANSDGLYHLSDLDARMAETMTEYDAIKDTETSAIPAPATTIPSGSARSYTLSGTLASNSYRGIVIEQGHKTARTKY</sequence>
<gene>
    <name evidence="3" type="ORF">SAMN05216462_0145</name>
</gene>
<dbReference type="Proteomes" id="UP000182257">
    <property type="component" value="Unassembled WGS sequence"/>
</dbReference>
<proteinExistence type="inferred from homology"/>
<dbReference type="OrthoDB" id="395886at2"/>
<dbReference type="PROSITE" id="PS00616">
    <property type="entry name" value="HIS_ACID_PHOSPHAT_1"/>
    <property type="match status" value="1"/>
</dbReference>
<evidence type="ECO:0000313" key="3">
    <source>
        <dbReference type="EMBL" id="SDZ96696.1"/>
    </source>
</evidence>
<accession>A0A1H3XBC2</accession>
<name>A0A1H3XBC2_XYLRU</name>
<dbReference type="Pfam" id="PF00328">
    <property type="entry name" value="His_Phos_2"/>
    <property type="match status" value="1"/>
</dbReference>
<feature type="chain" id="PRO_5010318185" evidence="2">
    <location>
        <begin position="24"/>
        <end position="472"/>
    </location>
</feature>
<evidence type="ECO:0000256" key="1">
    <source>
        <dbReference type="ARBA" id="ARBA00005375"/>
    </source>
</evidence>
<reference evidence="3 4" key="1">
    <citation type="submission" date="2016-10" db="EMBL/GenBank/DDBJ databases">
        <authorList>
            <person name="de Groot N.N."/>
        </authorList>
    </citation>
    <scope>NUCLEOTIDE SEQUENCE [LARGE SCALE GENOMIC DNA]</scope>
    <source>
        <strain evidence="3 4">D31d</strain>
    </source>
</reference>
<dbReference type="GO" id="GO:0050308">
    <property type="term" value="F:sugar-phosphatase activity"/>
    <property type="evidence" value="ECO:0007669"/>
    <property type="project" value="TreeGrafter"/>
</dbReference>
<dbReference type="InterPro" id="IPR000560">
    <property type="entry name" value="His_Pase_clade-2"/>
</dbReference>
<dbReference type="Gene3D" id="3.40.50.1240">
    <property type="entry name" value="Phosphoglycerate mutase-like"/>
    <property type="match status" value="2"/>
</dbReference>
<dbReference type="InterPro" id="IPR033379">
    <property type="entry name" value="Acid_Pase_AS"/>
</dbReference>